<evidence type="ECO:0000313" key="1">
    <source>
        <dbReference type="EMBL" id="CAN72085.1"/>
    </source>
</evidence>
<proteinExistence type="predicted"/>
<reference evidence="1" key="1">
    <citation type="journal article" date="2007" name="PLoS ONE">
        <title>The first genome sequence of an elite grapevine cultivar (Pinot noir Vitis vinifera L.): coping with a highly heterozygous genome.</title>
        <authorList>
            <person name="Velasco R."/>
            <person name="Zharkikh A."/>
            <person name="Troggio M."/>
            <person name="Cartwright D.A."/>
            <person name="Cestaro A."/>
            <person name="Pruss D."/>
            <person name="Pindo M."/>
            <person name="FitzGerald L.M."/>
            <person name="Vezzulli S."/>
            <person name="Reid J."/>
            <person name="Malacarne G."/>
            <person name="Iliev D."/>
            <person name="Coppola G."/>
            <person name="Wardell B."/>
            <person name="Micheletti D."/>
            <person name="Macalma T."/>
            <person name="Facci M."/>
            <person name="Mitchell J.T."/>
            <person name="Perazzolli M."/>
            <person name="Eldredge G."/>
            <person name="Gatto P."/>
            <person name="Oyzerski R."/>
            <person name="Moretto M."/>
            <person name="Gutin N."/>
            <person name="Stefanini M."/>
            <person name="Chen Y."/>
            <person name="Segala C."/>
            <person name="Davenport C."/>
            <person name="Dematte L."/>
            <person name="Mraz A."/>
            <person name="Battilana J."/>
            <person name="Stormo K."/>
            <person name="Costa F."/>
            <person name="Tao Q."/>
            <person name="Si-Ammour A."/>
            <person name="Harkins T."/>
            <person name="Lackey A."/>
            <person name="Perbost C."/>
            <person name="Taillon B."/>
            <person name="Stella A."/>
            <person name="Solovyev V."/>
            <person name="Fawcett J.A."/>
            <person name="Sterck L."/>
            <person name="Vandepoele K."/>
            <person name="Grando S.M."/>
            <person name="Toppo S."/>
            <person name="Moser C."/>
            <person name="Lanchbury J."/>
            <person name="Bogden R."/>
            <person name="Skolnick M."/>
            <person name="Sgaramella V."/>
            <person name="Bhatnagar S.K."/>
            <person name="Fontana P."/>
            <person name="Gutin A."/>
            <person name="Van de Peer Y."/>
            <person name="Salamini F."/>
            <person name="Viola R."/>
        </authorList>
    </citation>
    <scope>NUCLEOTIDE SEQUENCE</scope>
</reference>
<sequence length="87" mass="10020">MYRFQKQEQSLDSEMPVRTLPTSPFSRLCLMRPTPDLNYDSKSSCKLDESSDSWLSWNRVLAKLDNTNLRIGLIATTTMTDTTLLML</sequence>
<protein>
    <submittedName>
        <fullName evidence="1">Uncharacterized protein</fullName>
    </submittedName>
</protein>
<dbReference type="EMBL" id="AM449609">
    <property type="protein sequence ID" value="CAN72085.1"/>
    <property type="molecule type" value="Genomic_DNA"/>
</dbReference>
<organism evidence="1">
    <name type="scientific">Vitis vinifera</name>
    <name type="common">Grape</name>
    <dbReference type="NCBI Taxonomy" id="29760"/>
    <lineage>
        <taxon>Eukaryota</taxon>
        <taxon>Viridiplantae</taxon>
        <taxon>Streptophyta</taxon>
        <taxon>Embryophyta</taxon>
        <taxon>Tracheophyta</taxon>
        <taxon>Spermatophyta</taxon>
        <taxon>Magnoliopsida</taxon>
        <taxon>eudicotyledons</taxon>
        <taxon>Gunneridae</taxon>
        <taxon>Pentapetalae</taxon>
        <taxon>rosids</taxon>
        <taxon>Vitales</taxon>
        <taxon>Vitaceae</taxon>
        <taxon>Viteae</taxon>
        <taxon>Vitis</taxon>
    </lineage>
</organism>
<gene>
    <name evidence="1" type="ORF">VITISV_020090</name>
</gene>
<accession>A5B7R1</accession>
<dbReference type="AlphaFoldDB" id="A5B7R1"/>
<name>A5B7R1_VITVI</name>